<evidence type="ECO:0000313" key="4">
    <source>
        <dbReference type="EMBL" id="MBR0664761.1"/>
    </source>
</evidence>
<dbReference type="Gene3D" id="1.10.1470.10">
    <property type="entry name" value="YjbJ"/>
    <property type="match status" value="1"/>
</dbReference>
<dbReference type="InterPro" id="IPR008462">
    <property type="entry name" value="CsbD"/>
</dbReference>
<keyword evidence="5" id="KW-1185">Reference proteome</keyword>
<name>A0ABS5EWS8_9PROT</name>
<dbReference type="SUPFAM" id="SSF69047">
    <property type="entry name" value="Hypothetical protein YjbJ"/>
    <property type="match status" value="1"/>
</dbReference>
<evidence type="ECO:0000256" key="1">
    <source>
        <dbReference type="ARBA" id="ARBA00009129"/>
    </source>
</evidence>
<comment type="similarity">
    <text evidence="1">Belongs to the UPF0337 (CsbD) family.</text>
</comment>
<feature type="compositionally biased region" description="Basic and acidic residues" evidence="2">
    <location>
        <begin position="30"/>
        <end position="60"/>
    </location>
</feature>
<dbReference type="Proteomes" id="UP001196870">
    <property type="component" value="Unassembled WGS sequence"/>
</dbReference>
<feature type="region of interest" description="Disordered" evidence="2">
    <location>
        <begin position="1"/>
        <end position="60"/>
    </location>
</feature>
<comment type="caution">
    <text evidence="4">The sequence shown here is derived from an EMBL/GenBank/DDBJ whole genome shotgun (WGS) entry which is preliminary data.</text>
</comment>
<reference evidence="5" key="1">
    <citation type="journal article" date="2021" name="Syst. Appl. Microbiol.">
        <title>Roseomonas hellenica sp. nov., isolated from roots of wild-growing Alkanna tinctoria.</title>
        <authorList>
            <person name="Rat A."/>
            <person name="Naranjo H.D."/>
            <person name="Lebbe L."/>
            <person name="Cnockaert M."/>
            <person name="Krigas N."/>
            <person name="Grigoriadou K."/>
            <person name="Maloupa E."/>
            <person name="Willems A."/>
        </authorList>
    </citation>
    <scope>NUCLEOTIDE SEQUENCE [LARGE SCALE GENOMIC DNA]</scope>
    <source>
        <strain evidence="5">LMG 31523</strain>
    </source>
</reference>
<evidence type="ECO:0000256" key="2">
    <source>
        <dbReference type="SAM" id="MobiDB-lite"/>
    </source>
</evidence>
<sequence length="60" mass="6217">MNKDQVTGAAKQAKGAVKDGVGGAVGSDKMQAEGKMDKAEGKIQKGIGDTREDARDALKR</sequence>
<accession>A0ABS5EWS8</accession>
<feature type="domain" description="CsbD-like" evidence="3">
    <location>
        <begin position="4"/>
        <end position="56"/>
    </location>
</feature>
<dbReference type="Pfam" id="PF05532">
    <property type="entry name" value="CsbD"/>
    <property type="match status" value="1"/>
</dbReference>
<evidence type="ECO:0000313" key="5">
    <source>
        <dbReference type="Proteomes" id="UP001196870"/>
    </source>
</evidence>
<organism evidence="4 5">
    <name type="scientific">Plastoroseomonas hellenica</name>
    <dbReference type="NCBI Taxonomy" id="2687306"/>
    <lineage>
        <taxon>Bacteria</taxon>
        <taxon>Pseudomonadati</taxon>
        <taxon>Pseudomonadota</taxon>
        <taxon>Alphaproteobacteria</taxon>
        <taxon>Acetobacterales</taxon>
        <taxon>Acetobacteraceae</taxon>
        <taxon>Plastoroseomonas</taxon>
    </lineage>
</organism>
<protein>
    <submittedName>
        <fullName evidence="4">CsbD family protein</fullName>
    </submittedName>
</protein>
<dbReference type="EMBL" id="JAAGBB010000010">
    <property type="protein sequence ID" value="MBR0664761.1"/>
    <property type="molecule type" value="Genomic_DNA"/>
</dbReference>
<gene>
    <name evidence="4" type="ORF">GXW71_10400</name>
</gene>
<proteinExistence type="inferred from homology"/>
<evidence type="ECO:0000259" key="3">
    <source>
        <dbReference type="Pfam" id="PF05532"/>
    </source>
</evidence>
<dbReference type="RefSeq" id="WP_211852423.1">
    <property type="nucleotide sequence ID" value="NZ_JAAGBB010000010.1"/>
</dbReference>
<feature type="compositionally biased region" description="Low complexity" evidence="2">
    <location>
        <begin position="8"/>
        <end position="19"/>
    </location>
</feature>
<dbReference type="InterPro" id="IPR036629">
    <property type="entry name" value="YjbJ_sf"/>
</dbReference>